<dbReference type="InterPro" id="IPR002843">
    <property type="entry name" value="ATPase_V0-cplx_csu/dsu"/>
</dbReference>
<gene>
    <name evidence="4" type="ORF">HMPREF7215_2738</name>
</gene>
<evidence type="ECO:0000256" key="3">
    <source>
        <dbReference type="ARBA" id="ARBA00023065"/>
    </source>
</evidence>
<dbReference type="Pfam" id="PF01992">
    <property type="entry name" value="vATP-synt_AC39"/>
    <property type="match status" value="1"/>
</dbReference>
<dbReference type="InterPro" id="IPR035067">
    <property type="entry name" value="V-type_ATPase_csu/dsu"/>
</dbReference>
<comment type="caution">
    <text evidence="4">The sequence shown here is derived from an EMBL/GenBank/DDBJ whole genome shotgun (WGS) entry which is preliminary data.</text>
</comment>
<accession>A0ABP2HUN9</accession>
<dbReference type="Gene3D" id="1.20.1690.10">
    <property type="entry name" value="V-type ATP synthase subunit C domain"/>
    <property type="match status" value="2"/>
</dbReference>
<proteinExistence type="inferred from homology"/>
<dbReference type="Gene3D" id="1.10.132.50">
    <property type="entry name" value="ATP synthase (C/AC39) subunit, domain 3"/>
    <property type="match status" value="1"/>
</dbReference>
<evidence type="ECO:0000313" key="5">
    <source>
        <dbReference type="Proteomes" id="UP000006462"/>
    </source>
</evidence>
<evidence type="ECO:0000256" key="2">
    <source>
        <dbReference type="ARBA" id="ARBA00022448"/>
    </source>
</evidence>
<evidence type="ECO:0000313" key="4">
    <source>
        <dbReference type="EMBL" id="EFB89865.1"/>
    </source>
</evidence>
<name>A0ABP2HUN9_9BACT</name>
<dbReference type="InterPro" id="IPR050873">
    <property type="entry name" value="V-ATPase_V0D/AC39_subunit"/>
</dbReference>
<dbReference type="Proteomes" id="UP000006462">
    <property type="component" value="Unassembled WGS sequence"/>
</dbReference>
<keyword evidence="2" id="KW-0813">Transport</keyword>
<sequence>MIMAPKERYGYAVARLRALENRLLDESVLQRMIDCDTLEAALKVLGETPYSAWLMELKSPLEFDRAIEAELHHSYTEIETFVPDGELVGLLRLVYDVHNVKTLLKSQFLTAQGEKRRLDLLTSLGTIDTDRLILAIEGEEYWELPYGFNQAIPEALAVWEQTHNALAAEKILDGVYFKALRELSAKLGMEQVEKWVRARIDGENLKTLLRLSRIDMDHGTAASFLHEGGSLPINRLTPLVTEPVENWGRLLAFADIGALLAPFSEGESFNSLLVQYEKELDNFITGVIAESRFGAFEPGNVVRYLWTKEIEAKNLRVVLVSVANGVEKDAIRGLLRNVR</sequence>
<dbReference type="EMBL" id="ADFP01000116">
    <property type="protein sequence ID" value="EFB89865.1"/>
    <property type="molecule type" value="Genomic_DNA"/>
</dbReference>
<protein>
    <submittedName>
        <fullName evidence="4">ATP synthase, subunit C</fullName>
    </submittedName>
</protein>
<dbReference type="InterPro" id="IPR036079">
    <property type="entry name" value="ATPase_csu/dsu_sf"/>
</dbReference>
<dbReference type="PANTHER" id="PTHR38682:SF1">
    <property type="entry name" value="V-TYPE ATP SYNTHASE SUBUNIT C"/>
    <property type="match status" value="1"/>
</dbReference>
<organism evidence="4 5">
    <name type="scientific">Pyramidobacter piscolens W5455</name>
    <dbReference type="NCBI Taxonomy" id="352165"/>
    <lineage>
        <taxon>Bacteria</taxon>
        <taxon>Thermotogati</taxon>
        <taxon>Synergistota</taxon>
        <taxon>Synergistia</taxon>
        <taxon>Synergistales</taxon>
        <taxon>Dethiosulfovibrionaceae</taxon>
        <taxon>Pyramidobacter</taxon>
    </lineage>
</organism>
<dbReference type="InterPro" id="IPR044911">
    <property type="entry name" value="V-type_ATPase_csu/dsu_dom_3"/>
</dbReference>
<keyword evidence="5" id="KW-1185">Reference proteome</keyword>
<comment type="similarity">
    <text evidence="1">Belongs to the V-ATPase V0D/AC39 subunit family.</text>
</comment>
<reference evidence="4 5" key="1">
    <citation type="submission" date="2009-12" db="EMBL/GenBank/DDBJ databases">
        <authorList>
            <person name="Shrivastava S."/>
            <person name="Madupu R."/>
            <person name="Durkin A.S."/>
            <person name="Torralba M."/>
            <person name="Methe B."/>
            <person name="Sutton G.G."/>
            <person name="Strausberg R.L."/>
            <person name="Nelson K.E."/>
        </authorList>
    </citation>
    <scope>NUCLEOTIDE SEQUENCE [LARGE SCALE GENOMIC DNA]</scope>
    <source>
        <strain evidence="4 5">W5455</strain>
    </source>
</reference>
<keyword evidence="3" id="KW-0406">Ion transport</keyword>
<dbReference type="SUPFAM" id="SSF103486">
    <property type="entry name" value="V-type ATP synthase subunit C"/>
    <property type="match status" value="1"/>
</dbReference>
<dbReference type="PANTHER" id="PTHR38682">
    <property type="entry name" value="V-TYPE ATP SYNTHASE SUBUNIT C"/>
    <property type="match status" value="1"/>
</dbReference>
<evidence type="ECO:0000256" key="1">
    <source>
        <dbReference type="ARBA" id="ARBA00006709"/>
    </source>
</evidence>